<name>A0AAW0MX06_9GOBI</name>
<dbReference type="Proteomes" id="UP001460270">
    <property type="component" value="Unassembled WGS sequence"/>
</dbReference>
<sequence>MTGHSKPGLKSSAGVTVYASVRKQAPSPTGAQRKANDWTLKRIEERRRRVWTVTMEERRRWEDGEESEEKARSSEIHCSLHLLQSDAGTNVQVQHESERKNTRLIPLHFAVPPNASAYPLH</sequence>
<accession>A0AAW0MX06</accession>
<evidence type="ECO:0000313" key="2">
    <source>
        <dbReference type="Proteomes" id="UP001460270"/>
    </source>
</evidence>
<reference evidence="2" key="1">
    <citation type="submission" date="2024-04" db="EMBL/GenBank/DDBJ databases">
        <title>Salinicola lusitanus LLJ914,a marine bacterium isolated from the Okinawa Trough.</title>
        <authorList>
            <person name="Li J."/>
        </authorList>
    </citation>
    <scope>NUCLEOTIDE SEQUENCE [LARGE SCALE GENOMIC DNA]</scope>
</reference>
<evidence type="ECO:0000313" key="1">
    <source>
        <dbReference type="EMBL" id="KAK7884531.1"/>
    </source>
</evidence>
<dbReference type="AlphaFoldDB" id="A0AAW0MX06"/>
<keyword evidence="2" id="KW-1185">Reference proteome</keyword>
<comment type="caution">
    <text evidence="1">The sequence shown here is derived from an EMBL/GenBank/DDBJ whole genome shotgun (WGS) entry which is preliminary data.</text>
</comment>
<proteinExistence type="predicted"/>
<dbReference type="EMBL" id="JBBPFD010000020">
    <property type="protein sequence ID" value="KAK7884531.1"/>
    <property type="molecule type" value="Genomic_DNA"/>
</dbReference>
<protein>
    <submittedName>
        <fullName evidence="1">Uncharacterized protein</fullName>
    </submittedName>
</protein>
<gene>
    <name evidence="1" type="ORF">WMY93_027654</name>
</gene>
<organism evidence="1 2">
    <name type="scientific">Mugilogobius chulae</name>
    <name type="common">yellowstripe goby</name>
    <dbReference type="NCBI Taxonomy" id="88201"/>
    <lineage>
        <taxon>Eukaryota</taxon>
        <taxon>Metazoa</taxon>
        <taxon>Chordata</taxon>
        <taxon>Craniata</taxon>
        <taxon>Vertebrata</taxon>
        <taxon>Euteleostomi</taxon>
        <taxon>Actinopterygii</taxon>
        <taxon>Neopterygii</taxon>
        <taxon>Teleostei</taxon>
        <taxon>Neoteleostei</taxon>
        <taxon>Acanthomorphata</taxon>
        <taxon>Gobiaria</taxon>
        <taxon>Gobiiformes</taxon>
        <taxon>Gobioidei</taxon>
        <taxon>Gobiidae</taxon>
        <taxon>Gobionellinae</taxon>
        <taxon>Mugilogobius</taxon>
    </lineage>
</organism>